<evidence type="ECO:0000313" key="3">
    <source>
        <dbReference type="Proteomes" id="UP000464214"/>
    </source>
</evidence>
<dbReference type="Proteomes" id="UP000464214">
    <property type="component" value="Chromosome"/>
</dbReference>
<keyword evidence="1" id="KW-0732">Signal</keyword>
<gene>
    <name evidence="2" type="ORF">GU926_12890</name>
</gene>
<dbReference type="RefSeq" id="WP_160692511.1">
    <property type="nucleotide sequence ID" value="NZ_CP047897.1"/>
</dbReference>
<evidence type="ECO:0008006" key="4">
    <source>
        <dbReference type="Google" id="ProtNLM"/>
    </source>
</evidence>
<name>A0A6P1P0P9_9BACT</name>
<proteinExistence type="predicted"/>
<accession>A0A6P1P0P9</accession>
<dbReference type="PROSITE" id="PS51257">
    <property type="entry name" value="PROKAR_LIPOPROTEIN"/>
    <property type="match status" value="1"/>
</dbReference>
<reference evidence="2 3" key="1">
    <citation type="submission" date="2020-01" db="EMBL/GenBank/DDBJ databases">
        <authorList>
            <person name="Kim M."/>
        </authorList>
    </citation>
    <scope>NUCLEOTIDE SEQUENCE [LARGE SCALE GENOMIC DNA]</scope>
    <source>
        <strain evidence="2 3">BT10</strain>
    </source>
</reference>
<sequence>MPTITQRVFSLALTGCALFFLTACPSDDPEPSQAADDSLHLAFKTPDWERKIDCTHLDLPSSEYNASTYFTFASSASTRNTFFLSFPKDSSAMAKSSNLKKYTIKEFGQVSAPFQFSFKVPVTEGSSTYLVSQEGFTAEEFNEIVAITYAGASGNEAIFQIKGKYQLSALELNSNGVKKNISGTYHFKVRTTRK</sequence>
<dbReference type="AlphaFoldDB" id="A0A6P1P0P9"/>
<organism evidence="2 3">
    <name type="scientific">Nibribacter ruber</name>
    <dbReference type="NCBI Taxonomy" id="2698458"/>
    <lineage>
        <taxon>Bacteria</taxon>
        <taxon>Pseudomonadati</taxon>
        <taxon>Bacteroidota</taxon>
        <taxon>Cytophagia</taxon>
        <taxon>Cytophagales</taxon>
        <taxon>Hymenobacteraceae</taxon>
        <taxon>Nibribacter</taxon>
    </lineage>
</organism>
<feature type="chain" id="PRO_5026803611" description="Lipoprotein" evidence="1">
    <location>
        <begin position="26"/>
        <end position="194"/>
    </location>
</feature>
<evidence type="ECO:0000256" key="1">
    <source>
        <dbReference type="SAM" id="SignalP"/>
    </source>
</evidence>
<feature type="signal peptide" evidence="1">
    <location>
        <begin position="1"/>
        <end position="25"/>
    </location>
</feature>
<keyword evidence="3" id="KW-1185">Reference proteome</keyword>
<protein>
    <recommendedName>
        <fullName evidence="4">Lipoprotein</fullName>
    </recommendedName>
</protein>
<dbReference type="EMBL" id="CP047897">
    <property type="protein sequence ID" value="QHL88279.1"/>
    <property type="molecule type" value="Genomic_DNA"/>
</dbReference>
<dbReference type="KEGG" id="nib:GU926_12890"/>
<evidence type="ECO:0000313" key="2">
    <source>
        <dbReference type="EMBL" id="QHL88279.1"/>
    </source>
</evidence>